<feature type="transmembrane region" description="Helical" evidence="8">
    <location>
        <begin position="170"/>
        <end position="191"/>
    </location>
</feature>
<dbReference type="GO" id="GO:0007165">
    <property type="term" value="P:signal transduction"/>
    <property type="evidence" value="ECO:0007669"/>
    <property type="project" value="UniProtKB-KW"/>
</dbReference>
<dbReference type="GO" id="GO:0050909">
    <property type="term" value="P:sensory perception of taste"/>
    <property type="evidence" value="ECO:0007669"/>
    <property type="project" value="InterPro"/>
</dbReference>
<comment type="caution">
    <text evidence="8">Lacks conserved residue(s) required for the propagation of feature annotation.</text>
</comment>
<evidence type="ECO:0000256" key="1">
    <source>
        <dbReference type="ARBA" id="ARBA00004651"/>
    </source>
</evidence>
<evidence type="ECO:0000256" key="8">
    <source>
        <dbReference type="RuleBase" id="RU363108"/>
    </source>
</evidence>
<dbReference type="GO" id="GO:0008049">
    <property type="term" value="P:male courtship behavior"/>
    <property type="evidence" value="ECO:0007669"/>
    <property type="project" value="TreeGrafter"/>
</dbReference>
<feature type="transmembrane region" description="Helical" evidence="8">
    <location>
        <begin position="80"/>
        <end position="98"/>
    </location>
</feature>
<reference evidence="9" key="2">
    <citation type="journal article" date="2014" name="BMC Genomics">
        <title>A genomic perspective to assessing quality of mass-reared SIT flies used in Mediterranean fruit fly (Ceratitis capitata) eradication in California.</title>
        <authorList>
            <person name="Calla B."/>
            <person name="Hall B."/>
            <person name="Hou S."/>
            <person name="Geib S.M."/>
        </authorList>
    </citation>
    <scope>NUCLEOTIDE SEQUENCE</scope>
</reference>
<name>W8C773_CERCA</name>
<comment type="subcellular location">
    <subcellularLocation>
        <location evidence="1 8">Cell membrane</location>
        <topology evidence="1 8">Multi-pass membrane protein</topology>
    </subcellularLocation>
</comment>
<keyword evidence="6 8" id="KW-0675">Receptor</keyword>
<dbReference type="EMBL" id="GAMC01000717">
    <property type="protein sequence ID" value="JAC05839.1"/>
    <property type="molecule type" value="mRNA"/>
</dbReference>
<feature type="transmembrane region" description="Helical" evidence="8">
    <location>
        <begin position="287"/>
        <end position="307"/>
    </location>
</feature>
<dbReference type="GO" id="GO:0030425">
    <property type="term" value="C:dendrite"/>
    <property type="evidence" value="ECO:0007669"/>
    <property type="project" value="TreeGrafter"/>
</dbReference>
<dbReference type="OrthoDB" id="6366728at2759"/>
<dbReference type="GeneID" id="101461804"/>
<proteinExistence type="evidence at transcript level"/>
<feature type="transmembrane region" description="Helical" evidence="8">
    <location>
        <begin position="203"/>
        <end position="226"/>
    </location>
</feature>
<dbReference type="GO" id="GO:0005886">
    <property type="term" value="C:plasma membrane"/>
    <property type="evidence" value="ECO:0007669"/>
    <property type="project" value="UniProtKB-SubCell"/>
</dbReference>
<dbReference type="KEGG" id="ccat:101461804"/>
<accession>W8C773</accession>
<feature type="transmembrane region" description="Helical" evidence="8">
    <location>
        <begin position="118"/>
        <end position="136"/>
    </location>
</feature>
<evidence type="ECO:0000256" key="6">
    <source>
        <dbReference type="ARBA" id="ARBA00023170"/>
    </source>
</evidence>
<keyword evidence="5 8" id="KW-0472">Membrane</keyword>
<sequence>MKHSNWFNNMPYNKVKPSAVQLHNIGYNEFLHRIPRDSSIFNDIRTTLFILKATGLLPFYEEISSYEVGPPTKPNIFYSYFIRGVVQALTIFNLYNLVTSGSAQLFSSYSDTDNVNKWIEFLLCMLAHSTTVIICARNSKSFLKIINEILKVDEDVFDRFGTAFENRCGFSLKFIVGICICQWYLIILTVLEASDSLNMNSYIFIMFNAVQNGMAAIFIVFAAALLRIVKVRFAHLNSILSGYTYNQQRKQEHFAGRERFRNTMETFPEESLFTYRMHNKLLRIYRSINDCCSLILVAYMGYAFYTITTTTYKLFVQITTQSYPQISYNVLQTCFTWLAMHTCVLALLSRSCGQVTDEANWTSQVLARVYSKSKDHQNIVDKFLTKSVKQEVQFTAYGFFVIDNSTLFKIFSAVTTYLVILIQFKQLEDSKTVNNSM</sequence>
<keyword evidence="2 8" id="KW-1003">Cell membrane</keyword>
<keyword evidence="4 8" id="KW-1133">Transmembrane helix</keyword>
<keyword evidence="3 8" id="KW-0812">Transmembrane</keyword>
<dbReference type="GO" id="GO:0030424">
    <property type="term" value="C:axon"/>
    <property type="evidence" value="ECO:0007669"/>
    <property type="project" value="TreeGrafter"/>
</dbReference>
<dbReference type="AlphaFoldDB" id="W8C773"/>
<protein>
    <recommendedName>
        <fullName evidence="8">Gustatory receptor</fullName>
    </recommendedName>
</protein>
<dbReference type="GO" id="GO:0043025">
    <property type="term" value="C:neuronal cell body"/>
    <property type="evidence" value="ECO:0007669"/>
    <property type="project" value="TreeGrafter"/>
</dbReference>
<organism evidence="9">
    <name type="scientific">Ceratitis capitata</name>
    <name type="common">Mediterranean fruit fly</name>
    <name type="synonym">Tephritis capitata</name>
    <dbReference type="NCBI Taxonomy" id="7213"/>
    <lineage>
        <taxon>Eukaryota</taxon>
        <taxon>Metazoa</taxon>
        <taxon>Ecdysozoa</taxon>
        <taxon>Arthropoda</taxon>
        <taxon>Hexapoda</taxon>
        <taxon>Insecta</taxon>
        <taxon>Pterygota</taxon>
        <taxon>Neoptera</taxon>
        <taxon>Endopterygota</taxon>
        <taxon>Diptera</taxon>
        <taxon>Brachycera</taxon>
        <taxon>Muscomorpha</taxon>
        <taxon>Tephritoidea</taxon>
        <taxon>Tephritidae</taxon>
        <taxon>Ceratitis</taxon>
        <taxon>Ceratitis</taxon>
    </lineage>
</organism>
<evidence type="ECO:0000256" key="7">
    <source>
        <dbReference type="ARBA" id="ARBA00023224"/>
    </source>
</evidence>
<dbReference type="PANTHER" id="PTHR21143">
    <property type="entry name" value="INVERTEBRATE GUSTATORY RECEPTOR"/>
    <property type="match status" value="1"/>
</dbReference>
<evidence type="ECO:0000256" key="2">
    <source>
        <dbReference type="ARBA" id="ARBA00022475"/>
    </source>
</evidence>
<comment type="similarity">
    <text evidence="8">Belongs to the insect chemoreceptor superfamily. Gustatory receptor (GR) family.</text>
</comment>
<dbReference type="GO" id="GO:0007635">
    <property type="term" value="P:chemosensory behavior"/>
    <property type="evidence" value="ECO:0007669"/>
    <property type="project" value="TreeGrafter"/>
</dbReference>
<dbReference type="InterPro" id="IPR013604">
    <property type="entry name" value="7TM_chemorcpt"/>
</dbReference>
<dbReference type="CTD" id="34545"/>
<evidence type="ECO:0000313" key="9">
    <source>
        <dbReference type="EMBL" id="JAC05839.1"/>
    </source>
</evidence>
<comment type="function">
    <text evidence="8">Gustatory receptor which mediates acceptance or avoidance behavior, depending on its substrates.</text>
</comment>
<reference evidence="9" key="1">
    <citation type="submission" date="2013-07" db="EMBL/GenBank/DDBJ databases">
        <authorList>
            <person name="Geib S."/>
        </authorList>
    </citation>
    <scope>NUCLEOTIDE SEQUENCE</scope>
</reference>
<evidence type="ECO:0000256" key="5">
    <source>
        <dbReference type="ARBA" id="ARBA00023136"/>
    </source>
</evidence>
<dbReference type="PANTHER" id="PTHR21143:SF133">
    <property type="entry name" value="GUSTATORY AND PHEROMONE RECEPTOR 32A-RELATED"/>
    <property type="match status" value="1"/>
</dbReference>
<gene>
    <name evidence="9" type="primary">GR32A</name>
</gene>
<evidence type="ECO:0000256" key="4">
    <source>
        <dbReference type="ARBA" id="ARBA00022989"/>
    </source>
</evidence>
<dbReference type="Pfam" id="PF08395">
    <property type="entry name" value="7tm_7"/>
    <property type="match status" value="1"/>
</dbReference>
<keyword evidence="7 8" id="KW-0807">Transducer</keyword>
<evidence type="ECO:0000256" key="3">
    <source>
        <dbReference type="ARBA" id="ARBA00022692"/>
    </source>
</evidence>